<comment type="caution">
    <text evidence="7">The sequence shown here is derived from an EMBL/GenBank/DDBJ whole genome shotgun (WGS) entry which is preliminary data.</text>
</comment>
<evidence type="ECO:0000313" key="7">
    <source>
        <dbReference type="EMBL" id="KWX13054.1"/>
    </source>
</evidence>
<dbReference type="Pfam" id="PF14926">
    <property type="entry name" value="CFAP300"/>
    <property type="match status" value="1"/>
</dbReference>
<evidence type="ECO:0000256" key="6">
    <source>
        <dbReference type="ARBA" id="ARBA00023273"/>
    </source>
</evidence>
<evidence type="ECO:0000256" key="3">
    <source>
        <dbReference type="ARBA" id="ARBA00022174"/>
    </source>
</evidence>
<dbReference type="GO" id="GO:0005930">
    <property type="term" value="C:axoneme"/>
    <property type="evidence" value="ECO:0007669"/>
    <property type="project" value="UniProtKB-SubCell"/>
</dbReference>
<dbReference type="AlphaFoldDB" id="A0A132NSI1"/>
<evidence type="ECO:0000256" key="4">
    <source>
        <dbReference type="ARBA" id="ARBA00022490"/>
    </source>
</evidence>
<dbReference type="EMBL" id="JXTI01000086">
    <property type="protein sequence ID" value="KWX13054.1"/>
    <property type="molecule type" value="Genomic_DNA"/>
</dbReference>
<evidence type="ECO:0000256" key="5">
    <source>
        <dbReference type="ARBA" id="ARBA00023212"/>
    </source>
</evidence>
<dbReference type="InterPro" id="IPR029416">
    <property type="entry name" value="CFAP300"/>
</dbReference>
<keyword evidence="6" id="KW-0966">Cell projection</keyword>
<keyword evidence="5" id="KW-0206">Cytoskeleton</keyword>
<evidence type="ECO:0000256" key="2">
    <source>
        <dbReference type="ARBA" id="ARBA00009205"/>
    </source>
</evidence>
<keyword evidence="4" id="KW-0963">Cytoplasm</keyword>
<evidence type="ECO:0000313" key="8">
    <source>
        <dbReference type="Proteomes" id="UP000070089"/>
    </source>
</evidence>
<accession>A0A132NSI1</accession>
<dbReference type="OrthoDB" id="10259249at2759"/>
<dbReference type="Proteomes" id="UP000070089">
    <property type="component" value="Unassembled WGS sequence"/>
</dbReference>
<comment type="similarity">
    <text evidence="2">Belongs to the CFAP300 family.</text>
</comment>
<dbReference type="VEuPathDB" id="GiardiaDB:QR46_2975"/>
<protein>
    <recommendedName>
        <fullName evidence="3">Cilia- and flagella-associated protein 300</fullName>
    </recommendedName>
</protein>
<comment type="subcellular location">
    <subcellularLocation>
        <location evidence="1">Cytoplasm</location>
        <location evidence="1">Cytoskeleton</location>
        <location evidence="1">Cilium axoneme</location>
    </subcellularLocation>
</comment>
<dbReference type="PANTHER" id="PTHR31078:SF1">
    <property type="entry name" value="CILIA- AND FLAGELLA-ASSOCIATED PROTEIN 300"/>
    <property type="match status" value="1"/>
</dbReference>
<proteinExistence type="inferred from homology"/>
<gene>
    <name evidence="7" type="ORF">QR46_2975</name>
</gene>
<reference evidence="7 8" key="1">
    <citation type="journal article" date="2015" name="Mol. Biochem. Parasitol.">
        <title>Identification of polymorphic genes for use in assemblage B genotyping assays through comparative genomics of multiple assemblage B Giardia duodenalis isolates.</title>
        <authorList>
            <person name="Wielinga C."/>
            <person name="Thompson R.C."/>
            <person name="Monis P."/>
            <person name="Ryan U."/>
        </authorList>
    </citation>
    <scope>NUCLEOTIDE SEQUENCE [LARGE SCALE GENOMIC DNA]</scope>
    <source>
        <strain evidence="7 8">BAH15c1</strain>
    </source>
</reference>
<organism evidence="7 8">
    <name type="scientific">Giardia duodenalis assemblage B</name>
    <dbReference type="NCBI Taxonomy" id="1394984"/>
    <lineage>
        <taxon>Eukaryota</taxon>
        <taxon>Metamonada</taxon>
        <taxon>Diplomonadida</taxon>
        <taxon>Hexamitidae</taxon>
        <taxon>Giardiinae</taxon>
        <taxon>Giardia</taxon>
    </lineage>
</organism>
<name>A0A132NSI1_GIAIN</name>
<sequence length="259" mass="29610">MSFSFSYVPSFRGLDGLDQTTHDLLQQWGLDHSFRSAQFTFSKQYHPSNAATFIGDFFADDSVRSSFLLPDISGMQTIPLPSPEPDRLRYEVMHITKVSTDALLPATSCRFVSGTSFKGRTPHKLQRIDMDVVYEIDEALFDVDSELYQLLTPEWRNELLCALFSILRAGGALNQQSVDVMNYVKLSADLYKLHVYPLRICEENSLTLSHLHAYRIIEVGSVDLFPKQRDFDLHPGNRCFLIVDSHRRVATIIYNSVYL</sequence>
<evidence type="ECO:0000256" key="1">
    <source>
        <dbReference type="ARBA" id="ARBA00004430"/>
    </source>
</evidence>
<dbReference type="PANTHER" id="PTHR31078">
    <property type="entry name" value="CILIA- AND FLAGELLA-ASSOCIATED PROTEIN 300"/>
    <property type="match status" value="1"/>
</dbReference>